<evidence type="ECO:0008006" key="3">
    <source>
        <dbReference type="Google" id="ProtNLM"/>
    </source>
</evidence>
<reference evidence="1 2" key="1">
    <citation type="journal article" date="2024" name="Science">
        <title>Giant polyketide synthase enzymes in the biosynthesis of giant marine polyether toxins.</title>
        <authorList>
            <person name="Fallon T.R."/>
            <person name="Shende V.V."/>
            <person name="Wierzbicki I.H."/>
            <person name="Pendleton A.L."/>
            <person name="Watervoot N.F."/>
            <person name="Auber R.P."/>
            <person name="Gonzalez D.J."/>
            <person name="Wisecaver J.H."/>
            <person name="Moore B.S."/>
        </authorList>
    </citation>
    <scope>NUCLEOTIDE SEQUENCE [LARGE SCALE GENOMIC DNA]</scope>
    <source>
        <strain evidence="1 2">12B1</strain>
    </source>
</reference>
<name>A0AB34IV35_PRYPA</name>
<protein>
    <recommendedName>
        <fullName evidence="3">Nucleotide-diphospho-sugar transferase domain-containing protein</fullName>
    </recommendedName>
</protein>
<dbReference type="EMBL" id="JBGBPQ010000018">
    <property type="protein sequence ID" value="KAL1507133.1"/>
    <property type="molecule type" value="Genomic_DNA"/>
</dbReference>
<keyword evidence="2" id="KW-1185">Reference proteome</keyword>
<dbReference type="Proteomes" id="UP001515480">
    <property type="component" value="Unassembled WGS sequence"/>
</dbReference>
<accession>A0AB34IV35</accession>
<evidence type="ECO:0000313" key="2">
    <source>
        <dbReference type="Proteomes" id="UP001515480"/>
    </source>
</evidence>
<dbReference type="AlphaFoldDB" id="A0AB34IV35"/>
<organism evidence="1 2">
    <name type="scientific">Prymnesium parvum</name>
    <name type="common">Toxic golden alga</name>
    <dbReference type="NCBI Taxonomy" id="97485"/>
    <lineage>
        <taxon>Eukaryota</taxon>
        <taxon>Haptista</taxon>
        <taxon>Haptophyta</taxon>
        <taxon>Prymnesiophyceae</taxon>
        <taxon>Prymnesiales</taxon>
        <taxon>Prymnesiaceae</taxon>
        <taxon>Prymnesium</taxon>
    </lineage>
</organism>
<comment type="caution">
    <text evidence="1">The sequence shown here is derived from an EMBL/GenBank/DDBJ whole genome shotgun (WGS) entry which is preliminary data.</text>
</comment>
<evidence type="ECO:0000313" key="1">
    <source>
        <dbReference type="EMBL" id="KAL1507133.1"/>
    </source>
</evidence>
<proteinExistence type="predicted"/>
<gene>
    <name evidence="1" type="ORF">AB1Y20_007987</name>
</gene>
<sequence length="754" mass="84507">MAFRSVGRLAPLPRAALDMAAPGVARQVAETRSYRKELILFTADAEMAGWGFHFVRQLRARGYEHWLILSDGGENCDAMHRKWELVQAATDEPPLSCVYSSYPRAHEGWAQWTSHSRADKMHQVYILWATRWWVALALLREETNVLSLDVDAVLLTDIYQLLRAPPLVQQDVIITRNDDGSQSLNCGFVYFNRDAARSSDRAQRSEVRGRCDGAPGAGGEVAVVEGAVPAAEWVCELMWERLRLFLEIERRELKASPAREVLWEQDAWNDLVKSIELRRRVFPWVTGYGKDSDLWPKLGYRRQVVQGARHAEKWVSWEKAAYEPPVPTPAEGAWAARFAELDLRRPTLWLPLCAPYNRSSRAAVVPPPNTVDGIPLGLQSARPLAHGRIMVAPIWLASLGPDPESDWAGASPSPLAYVHITNMWKCMRLSLSPRTCGNVCASPSPLAYVHITNMWKCFPHPCWSKAGRLFWLRAHGFWDPRLDELGLTPRGRPFSNATRVLALPPSLPAALLELSDATRALPAFPKPHARLLGFRRLHALIHNLATIAALLARKPVIPQVPCELVRTVQSRELSNTKRSRFGICHAAVVATGPSDAPVCHLTPGTWRPGGPDQCYHNAVMHQFDFHRFTAQPYVRRNGSVAYATPHRAADATRLTYRRGALPLAPLRQLCRRAAALGDVHVLELDGLLPLSDMLVDRPLTAKEFKFETQRIKSKQPRWQSGLRASELAQLADDCPGATQLLAFRKQCVGYFLAE</sequence>